<sequence>MKIKDSSYVKWPPRLRGDPTTENPNVYYHFHHDIGHSAENCQNLRDKIEELIHRGYLKKYIQDEGCTTIARKNTIQELEHEEENPPKRPRVKEPMYFIEDDARGIQYPRDDALVIKLVINSFEVKRVLVDSGSSADIIFLEAFDKLQLQ</sequence>
<dbReference type="PANTHER" id="PTHR33240:SF17">
    <property type="entry name" value="EUKARYOTIC PEPTIDE CHAIN RELEASE FACTOR GTP-BINDING SUBUNIT-LIKE"/>
    <property type="match status" value="1"/>
</dbReference>
<protein>
    <submittedName>
        <fullName evidence="2">Uncharacterized protein LOC104601905</fullName>
    </submittedName>
</protein>
<reference evidence="2" key="1">
    <citation type="submission" date="2025-08" db="UniProtKB">
        <authorList>
            <consortium name="RefSeq"/>
        </authorList>
    </citation>
    <scope>IDENTIFICATION</scope>
</reference>
<dbReference type="InParanoid" id="A0A1U8ADW7"/>
<dbReference type="GeneID" id="104601905"/>
<accession>A0A1U8ADW7</accession>
<proteinExistence type="predicted"/>
<name>A0A1U8ADW7_NELNU</name>
<dbReference type="PANTHER" id="PTHR33240">
    <property type="entry name" value="OS08G0508500 PROTEIN"/>
    <property type="match status" value="1"/>
</dbReference>
<organism evidence="1 2">
    <name type="scientific">Nelumbo nucifera</name>
    <name type="common">Sacred lotus</name>
    <dbReference type="NCBI Taxonomy" id="4432"/>
    <lineage>
        <taxon>Eukaryota</taxon>
        <taxon>Viridiplantae</taxon>
        <taxon>Streptophyta</taxon>
        <taxon>Embryophyta</taxon>
        <taxon>Tracheophyta</taxon>
        <taxon>Spermatophyta</taxon>
        <taxon>Magnoliopsida</taxon>
        <taxon>Proteales</taxon>
        <taxon>Nelumbonaceae</taxon>
        <taxon>Nelumbo</taxon>
    </lineage>
</organism>
<evidence type="ECO:0000313" key="2">
    <source>
        <dbReference type="RefSeq" id="XP_010263711.1"/>
    </source>
</evidence>
<evidence type="ECO:0000313" key="1">
    <source>
        <dbReference type="Proteomes" id="UP000189703"/>
    </source>
</evidence>
<dbReference type="eggNOG" id="KOG0017">
    <property type="taxonomic scope" value="Eukaryota"/>
</dbReference>
<keyword evidence="1" id="KW-1185">Reference proteome</keyword>
<dbReference type="RefSeq" id="XP_010263711.1">
    <property type="nucleotide sequence ID" value="XM_010265409.1"/>
</dbReference>
<dbReference type="KEGG" id="nnu:104601905"/>
<dbReference type="OrthoDB" id="1752268at2759"/>
<gene>
    <name evidence="2" type="primary">LOC104601905</name>
</gene>
<dbReference type="OMA" id="RNIMESW"/>
<dbReference type="Proteomes" id="UP000189703">
    <property type="component" value="Unplaced"/>
</dbReference>
<dbReference type="AlphaFoldDB" id="A0A1U8ADW7"/>